<gene>
    <name evidence="3" type="ORF">SAMN02799620_06387</name>
</gene>
<evidence type="ECO:0000313" key="3">
    <source>
        <dbReference type="EMBL" id="SCX34579.1"/>
    </source>
</evidence>
<dbReference type="SUPFAM" id="SSF51430">
    <property type="entry name" value="NAD(P)-linked oxidoreductase"/>
    <property type="match status" value="1"/>
</dbReference>
<dbReference type="PANTHER" id="PTHR43625">
    <property type="entry name" value="AFLATOXIN B1 ALDEHYDE REDUCTASE"/>
    <property type="match status" value="1"/>
</dbReference>
<dbReference type="PRINTS" id="PR00069">
    <property type="entry name" value="ALDKETRDTASE"/>
</dbReference>
<evidence type="ECO:0000256" key="1">
    <source>
        <dbReference type="ARBA" id="ARBA00023002"/>
    </source>
</evidence>
<dbReference type="PANTHER" id="PTHR43625:SF40">
    <property type="entry name" value="ALDO-KETO REDUCTASE YAKC [NADP(+)]"/>
    <property type="match status" value="1"/>
</dbReference>
<dbReference type="AlphaFoldDB" id="A0A1G4X2U5"/>
<accession>A0A1G4X2U5</accession>
<dbReference type="NCBIfam" id="NF007695">
    <property type="entry name" value="PRK10376.1"/>
    <property type="match status" value="1"/>
</dbReference>
<dbReference type="Gene3D" id="3.20.20.100">
    <property type="entry name" value="NADP-dependent oxidoreductase domain"/>
    <property type="match status" value="1"/>
</dbReference>
<dbReference type="GO" id="GO:0016491">
    <property type="term" value="F:oxidoreductase activity"/>
    <property type="evidence" value="ECO:0007669"/>
    <property type="project" value="UniProtKB-KW"/>
</dbReference>
<protein>
    <submittedName>
        <fullName evidence="3">Predicted oxidoreductase</fullName>
    </submittedName>
</protein>
<dbReference type="Proteomes" id="UP000199707">
    <property type="component" value="Unassembled WGS sequence"/>
</dbReference>
<evidence type="ECO:0000259" key="2">
    <source>
        <dbReference type="Pfam" id="PF00248"/>
    </source>
</evidence>
<keyword evidence="1" id="KW-0560">Oxidoreductase</keyword>
<dbReference type="STRING" id="1502745.SAMN02799620_06387"/>
<dbReference type="Pfam" id="PF00248">
    <property type="entry name" value="Aldo_ket_red"/>
    <property type="match status" value="1"/>
</dbReference>
<sequence length="301" mass="32157">MQTHPLGPFDVARIGFGAMQLPGPGVFGPPRDRDQALAVLDRAVALGVNHIDTSQYYGPDVANELIREALHPYPADLALVSKVGARRDAQGGWLPFDRPDELRQGIEDNLRALDIDRLAAVNLRIMPPREAPDEIAPLDPELFGAQLDAMITARDEGLISGIGLSNIGADHLSFALERTEIACVQNAFNLLDRSAAPVLELCAGHGIAFVPFFPLGSGFLPGNPVLNNDTVTRAAADLGRTPAQVVLAWTLTVSPHVLLIPGTSSVAHLEQNLAVAEIELPADVKSRLDSILDERSDGMGD</sequence>
<dbReference type="InterPro" id="IPR036812">
    <property type="entry name" value="NAD(P)_OxRdtase_dom_sf"/>
</dbReference>
<evidence type="ECO:0000313" key="4">
    <source>
        <dbReference type="Proteomes" id="UP000199707"/>
    </source>
</evidence>
<dbReference type="CDD" id="cd19088">
    <property type="entry name" value="AKR_AKR13B1"/>
    <property type="match status" value="1"/>
</dbReference>
<dbReference type="InterPro" id="IPR020471">
    <property type="entry name" value="AKR"/>
</dbReference>
<feature type="domain" description="NADP-dependent oxidoreductase" evidence="2">
    <location>
        <begin position="13"/>
        <end position="292"/>
    </location>
</feature>
<dbReference type="GO" id="GO:0005737">
    <property type="term" value="C:cytoplasm"/>
    <property type="evidence" value="ECO:0007669"/>
    <property type="project" value="TreeGrafter"/>
</dbReference>
<dbReference type="RefSeq" id="WP_090364949.1">
    <property type="nucleotide sequence ID" value="NZ_FMUB01000026.1"/>
</dbReference>
<name>A0A1G4X2U5_9MYCO</name>
<reference evidence="4" key="1">
    <citation type="submission" date="2016-10" db="EMBL/GenBank/DDBJ databases">
        <authorList>
            <person name="Varghese N."/>
            <person name="Submissions S."/>
        </authorList>
    </citation>
    <scope>NUCLEOTIDE SEQUENCE [LARGE SCALE GENOMIC DNA]</scope>
    <source>
        <strain evidence="4">UNC267MFSha1.1M11</strain>
    </source>
</reference>
<dbReference type="InterPro" id="IPR023210">
    <property type="entry name" value="NADP_OxRdtase_dom"/>
</dbReference>
<proteinExistence type="predicted"/>
<dbReference type="InterPro" id="IPR050791">
    <property type="entry name" value="Aldo-Keto_reductase"/>
</dbReference>
<organism evidence="3 4">
    <name type="scientific">Mycolicibacterium fluoranthenivorans</name>
    <dbReference type="NCBI Taxonomy" id="258505"/>
    <lineage>
        <taxon>Bacteria</taxon>
        <taxon>Bacillati</taxon>
        <taxon>Actinomycetota</taxon>
        <taxon>Actinomycetes</taxon>
        <taxon>Mycobacteriales</taxon>
        <taxon>Mycobacteriaceae</taxon>
        <taxon>Mycolicibacterium</taxon>
    </lineage>
</organism>
<dbReference type="EMBL" id="FMUB01000026">
    <property type="protein sequence ID" value="SCX34579.1"/>
    <property type="molecule type" value="Genomic_DNA"/>
</dbReference>